<reference evidence="4 5" key="1">
    <citation type="journal article" date="2011" name="J. Bacteriol.">
        <title>Genome sequence of the algicidal bacterium Kordia algicida OT-1.</title>
        <authorList>
            <person name="Lee H.S."/>
            <person name="Kang S.G."/>
            <person name="Kwon K.K."/>
            <person name="Lee J.H."/>
            <person name="Kim S.J."/>
        </authorList>
    </citation>
    <scope>NUCLEOTIDE SEQUENCE [LARGE SCALE GENOMIC DNA]</scope>
    <source>
        <strain evidence="4 5">OT-1</strain>
    </source>
</reference>
<dbReference type="RefSeq" id="WP_007095886.1">
    <property type="nucleotide sequence ID" value="NZ_CP142125.1"/>
</dbReference>
<gene>
    <name evidence="4" type="ORF">KAOT1_16753</name>
</gene>
<dbReference type="AlphaFoldDB" id="A9DRR5"/>
<evidence type="ECO:0000256" key="1">
    <source>
        <dbReference type="ARBA" id="ARBA00022729"/>
    </source>
</evidence>
<dbReference type="Pfam" id="PF18962">
    <property type="entry name" value="Por_Secre_tail"/>
    <property type="match status" value="1"/>
</dbReference>
<evidence type="ECO:0000313" key="5">
    <source>
        <dbReference type="Proteomes" id="UP000002945"/>
    </source>
</evidence>
<keyword evidence="1 2" id="KW-0732">Signal</keyword>
<dbReference type="HOGENOM" id="CLU_436588_0_0_10"/>
<dbReference type="Gene3D" id="2.60.120.260">
    <property type="entry name" value="Galactose-binding domain-like"/>
    <property type="match status" value="1"/>
</dbReference>
<comment type="caution">
    <text evidence="4">The sequence shown here is derived from an EMBL/GenBank/DDBJ whole genome shotgun (WGS) entry which is preliminary data.</text>
</comment>
<dbReference type="STRING" id="391587.KAOT1_16753"/>
<dbReference type="Proteomes" id="UP000002945">
    <property type="component" value="Unassembled WGS sequence"/>
</dbReference>
<protein>
    <recommendedName>
        <fullName evidence="3">Secretion system C-terminal sorting domain-containing protein</fullName>
    </recommendedName>
</protein>
<sequence length="646" mass="71282">MKNMITLCLLFVCGVSFGQFCEDFNDQNISNWNGVAAGASTVDSPGPSGNADDFFLHSYDASGSSYIYNDVDYGGDWREYDGQCLCWDFKVINDGNLGEPLSPRLIIYSGSPTSPTATATFVANVSISEGEGWVHVCAPIETCEGTDLPSNANGQWVMSAGSECTDWNTLLSNISGIRFYLDLTSYPIEEYGYDNICIQDCDIQGGEPNNEGAFCCEGDNLVENGNFENGTNGFGSDYTEDASLYPGAYHVSDDASIFGTTVTDHSACIDPEQYADNKNFLLVNGRTTQPSGTTSVIWEQSVQIDPEKNYKFCANFKDLPQCTFNIKPEIRLEVNGQLFDWITINTNSDDPCDWQQISECFEGENDVLDIKIHLKEDGLGDGNDLAIDDISLQAKLDQNLSISVLHQGNPQQLTGSINSIDTTDDVLAVGDVCTEQNGGYQYNWFVYELANYPLTQPIDFVNMAPDSFAWSSNIGGFNNQLPTSANPVWGLTTTFPNYNFEHNKLYVIGLYVPSCCDSCYDEAWSYQITLSSESDVPPTMNVFTEEVKDHIRSLLVMGEANNGTLGREDNELINFTMFPNPTSDVLRFNSDEPIVAYKITDISGKLIQSKAIEVSEIDVSQLSNNMYFLTVTTASGINHTEKFIKK</sequence>
<dbReference type="NCBIfam" id="TIGR04183">
    <property type="entry name" value="Por_Secre_tail"/>
    <property type="match status" value="1"/>
</dbReference>
<evidence type="ECO:0000259" key="3">
    <source>
        <dbReference type="Pfam" id="PF18962"/>
    </source>
</evidence>
<evidence type="ECO:0000313" key="4">
    <source>
        <dbReference type="EMBL" id="EDP96832.1"/>
    </source>
</evidence>
<accession>A9DRR5</accession>
<name>A9DRR5_9FLAO</name>
<dbReference type="InterPro" id="IPR026444">
    <property type="entry name" value="Secre_tail"/>
</dbReference>
<feature type="signal peptide" evidence="2">
    <location>
        <begin position="1"/>
        <end position="18"/>
    </location>
</feature>
<dbReference type="EMBL" id="ABIB01000003">
    <property type="protein sequence ID" value="EDP96832.1"/>
    <property type="molecule type" value="Genomic_DNA"/>
</dbReference>
<evidence type="ECO:0000256" key="2">
    <source>
        <dbReference type="SAM" id="SignalP"/>
    </source>
</evidence>
<dbReference type="eggNOG" id="COG3291">
    <property type="taxonomic scope" value="Bacteria"/>
</dbReference>
<keyword evidence="5" id="KW-1185">Reference proteome</keyword>
<organism evidence="4 5">
    <name type="scientific">Kordia algicida OT-1</name>
    <dbReference type="NCBI Taxonomy" id="391587"/>
    <lineage>
        <taxon>Bacteria</taxon>
        <taxon>Pseudomonadati</taxon>
        <taxon>Bacteroidota</taxon>
        <taxon>Flavobacteriia</taxon>
        <taxon>Flavobacteriales</taxon>
        <taxon>Flavobacteriaceae</taxon>
        <taxon>Kordia</taxon>
    </lineage>
</organism>
<feature type="domain" description="Secretion system C-terminal sorting" evidence="3">
    <location>
        <begin position="577"/>
        <end position="644"/>
    </location>
</feature>
<proteinExistence type="predicted"/>
<feature type="chain" id="PRO_5002736759" description="Secretion system C-terminal sorting domain-containing protein" evidence="2">
    <location>
        <begin position="19"/>
        <end position="646"/>
    </location>
</feature>